<dbReference type="EMBL" id="CP096034">
    <property type="protein sequence ID" value="UPM54735.1"/>
    <property type="molecule type" value="Genomic_DNA"/>
</dbReference>
<reference evidence="1 2" key="1">
    <citation type="submission" date="2022-04" db="EMBL/GenBank/DDBJ databases">
        <title>Mechanism of arsenic methylation and mitigation arsenic toxicity by Bacillus sp. LH14 from an Arsenic-Contaminated Paddy Soil.</title>
        <authorList>
            <person name="Wang D."/>
        </authorList>
    </citation>
    <scope>NUCLEOTIDE SEQUENCE [LARGE SCALE GENOMIC DNA]</scope>
    <source>
        <strain evidence="1 2">LH14</strain>
    </source>
</reference>
<name>A0ABY4JLL4_9BACI</name>
<evidence type="ECO:0000313" key="2">
    <source>
        <dbReference type="Proteomes" id="UP000830639"/>
    </source>
</evidence>
<sequence length="40" mass="4800">MVQFLELTKGYSTEDLVFMIDADLNYFYDTAYTYMLHHAE</sequence>
<gene>
    <name evidence="1" type="ORF">MY490_02355</name>
</gene>
<keyword evidence="2" id="KW-1185">Reference proteome</keyword>
<dbReference type="RefSeq" id="WP_248267822.1">
    <property type="nucleotide sequence ID" value="NZ_CP096034.1"/>
</dbReference>
<accession>A0ABY4JLL4</accession>
<proteinExistence type="predicted"/>
<organism evidence="1 2">
    <name type="scientific">Gottfriedia acidiceleris</name>
    <dbReference type="NCBI Taxonomy" id="371036"/>
    <lineage>
        <taxon>Bacteria</taxon>
        <taxon>Bacillati</taxon>
        <taxon>Bacillota</taxon>
        <taxon>Bacilli</taxon>
        <taxon>Bacillales</taxon>
        <taxon>Bacillaceae</taxon>
        <taxon>Gottfriedia</taxon>
    </lineage>
</organism>
<evidence type="ECO:0000313" key="1">
    <source>
        <dbReference type="EMBL" id="UPM54735.1"/>
    </source>
</evidence>
<dbReference type="Proteomes" id="UP000830639">
    <property type="component" value="Chromosome"/>
</dbReference>
<protein>
    <submittedName>
        <fullName evidence="1">Transporter</fullName>
    </submittedName>
</protein>